<dbReference type="PROSITE" id="PS51253">
    <property type="entry name" value="HTH_CENPB"/>
    <property type="match status" value="1"/>
</dbReference>
<sequence length="306" mass="34603">MVRTELTNAERNEICKFHGEAPGITNKTVSAWVTERFGKPVNEMMISRIMRRKEQFMGASVALGAKRTRRPDAPNLEMILFAWFSTMQEQKVTITDDMICEKARFFQNSVPQEGRKEMKFSHGWLQGFKKRHGIKSFVCHGEAASVDITPAVRERIDALRVIISRYLPDFNLAVEGAVYADGTRELQAALDQLEEIQAESGFILNMTAEEFTDFEQANDTSYPLTAEELVEFYTLPECETEVTEETDDTDQLSAPLISFQDAIRASETLGLYLEQAAVDTTADSIQARKLQASIETIHSSRQILKL</sequence>
<dbReference type="Proteomes" id="UP001633002">
    <property type="component" value="Unassembled WGS sequence"/>
</dbReference>
<dbReference type="SUPFAM" id="SSF46689">
    <property type="entry name" value="Homeodomain-like"/>
    <property type="match status" value="1"/>
</dbReference>
<dbReference type="AlphaFoldDB" id="A0ABD3HXV3"/>
<dbReference type="InterPro" id="IPR009057">
    <property type="entry name" value="Homeodomain-like_sf"/>
</dbReference>
<organism evidence="3 4">
    <name type="scientific">Riccia sorocarpa</name>
    <dbReference type="NCBI Taxonomy" id="122646"/>
    <lineage>
        <taxon>Eukaryota</taxon>
        <taxon>Viridiplantae</taxon>
        <taxon>Streptophyta</taxon>
        <taxon>Embryophyta</taxon>
        <taxon>Marchantiophyta</taxon>
        <taxon>Marchantiopsida</taxon>
        <taxon>Marchantiidae</taxon>
        <taxon>Marchantiales</taxon>
        <taxon>Ricciaceae</taxon>
        <taxon>Riccia</taxon>
    </lineage>
</organism>
<evidence type="ECO:0000256" key="1">
    <source>
        <dbReference type="ARBA" id="ARBA00023125"/>
    </source>
</evidence>
<feature type="domain" description="HTH CENPB-type" evidence="2">
    <location>
        <begin position="64"/>
        <end position="138"/>
    </location>
</feature>
<evidence type="ECO:0000313" key="3">
    <source>
        <dbReference type="EMBL" id="KAL3695080.1"/>
    </source>
</evidence>
<dbReference type="PANTHER" id="PTHR19303">
    <property type="entry name" value="TRANSPOSON"/>
    <property type="match status" value="1"/>
</dbReference>
<dbReference type="EMBL" id="JBJQOH010000003">
    <property type="protein sequence ID" value="KAL3695080.1"/>
    <property type="molecule type" value="Genomic_DNA"/>
</dbReference>
<accession>A0ABD3HXV3</accession>
<dbReference type="Gene3D" id="1.10.10.60">
    <property type="entry name" value="Homeodomain-like"/>
    <property type="match status" value="2"/>
</dbReference>
<comment type="caution">
    <text evidence="3">The sequence shown here is derived from an EMBL/GenBank/DDBJ whole genome shotgun (WGS) entry which is preliminary data.</text>
</comment>
<dbReference type="InterPro" id="IPR050863">
    <property type="entry name" value="CenT-Element_Derived"/>
</dbReference>
<dbReference type="PANTHER" id="PTHR19303:SF73">
    <property type="entry name" value="PROTEIN PDC2"/>
    <property type="match status" value="1"/>
</dbReference>
<dbReference type="InterPro" id="IPR006600">
    <property type="entry name" value="HTH_CenpB_DNA-bd_dom"/>
</dbReference>
<keyword evidence="4" id="KW-1185">Reference proteome</keyword>
<evidence type="ECO:0000259" key="2">
    <source>
        <dbReference type="PROSITE" id="PS51253"/>
    </source>
</evidence>
<reference evidence="3 4" key="1">
    <citation type="submission" date="2024-09" db="EMBL/GenBank/DDBJ databases">
        <title>Chromosome-scale assembly of Riccia sorocarpa.</title>
        <authorList>
            <person name="Paukszto L."/>
        </authorList>
    </citation>
    <scope>NUCLEOTIDE SEQUENCE [LARGE SCALE GENOMIC DNA]</scope>
    <source>
        <strain evidence="3">LP-2024</strain>
        <tissue evidence="3">Aerial parts of the thallus</tissue>
    </source>
</reference>
<keyword evidence="1" id="KW-0238">DNA-binding</keyword>
<proteinExistence type="predicted"/>
<evidence type="ECO:0000313" key="4">
    <source>
        <dbReference type="Proteomes" id="UP001633002"/>
    </source>
</evidence>
<gene>
    <name evidence="3" type="ORF">R1sor_008731</name>
</gene>
<protein>
    <recommendedName>
        <fullName evidence="2">HTH CENPB-type domain-containing protein</fullName>
    </recommendedName>
</protein>
<dbReference type="Pfam" id="PF03221">
    <property type="entry name" value="HTH_Tnp_Tc5"/>
    <property type="match status" value="1"/>
</dbReference>
<name>A0ABD3HXV3_9MARC</name>
<dbReference type="SMART" id="SM00674">
    <property type="entry name" value="CENPB"/>
    <property type="match status" value="1"/>
</dbReference>
<dbReference type="GO" id="GO:0003677">
    <property type="term" value="F:DNA binding"/>
    <property type="evidence" value="ECO:0007669"/>
    <property type="project" value="UniProtKB-KW"/>
</dbReference>